<dbReference type="Pfam" id="PF12937">
    <property type="entry name" value="F-box-like"/>
    <property type="match status" value="1"/>
</dbReference>
<dbReference type="Gene3D" id="1.20.1280.50">
    <property type="match status" value="1"/>
</dbReference>
<feature type="domain" description="F-box" evidence="1">
    <location>
        <begin position="44"/>
        <end position="94"/>
    </location>
</feature>
<dbReference type="InterPro" id="IPR036047">
    <property type="entry name" value="F-box-like_dom_sf"/>
</dbReference>
<dbReference type="InterPro" id="IPR032675">
    <property type="entry name" value="LRR_dom_sf"/>
</dbReference>
<dbReference type="GeneID" id="19202403"/>
<dbReference type="InterPro" id="IPR001810">
    <property type="entry name" value="F-box_dom"/>
</dbReference>
<sequence>MTTVGIVNHQERQRHYSQIDNEIATHVEATRALYTRRNMLSPTCSIPAEVLCEIFAFAAPLTPGTPLIDPRHLLLLTQVCKHWREVALNFPHLWSIYDTGMMPKQFIMTMLERAKEHPLDIYAKVTNENQDLMGEFLSRLHQTRLLFMDFPTSYATTLAERLTSHSPTILQTLHLVGARPVVVHLSQSLVGNTPKLNKMVLRRCALPWRLPIYGRLTRLDLLDLDNLSPSPKDLWTVLEGATSLEVLKLSFSLRRRLYSVPPTWDLPKLVDLPRIKYISINENFCSYAHFFSRVRVPPDAHISVTTTLSARDAALLEGNLPPMSPDFFSLHRAEGPMMPCNTLKIGIYNGHIRCSVYDRHLENKRTCKHHDDRLEDCRIFLAYVFDYHIDDLEIISPFSSFCHGSPLISIHTLEIMVDQDYLGEVPWCVIFPALPRIQRLRASFNNIRSLHMIEALAPRSRVLHAPQLREISLELDDHTQDTTRLGECMADALEQRASLDVKLDKLTGNGFSMPEPYLSRVRCVVEDVQGFEEIIRFRWTLLVDKPTILARPKRTAKRYRGTLPIEHVEDLPSYEEGEVEGGVEVDMRDENIARLPPDEDTQDNEDGMDGAVARNWGKSCPGLREIGLTMGVLWGEKGHGSG</sequence>
<evidence type="ECO:0000313" key="3">
    <source>
        <dbReference type="Proteomes" id="UP000053558"/>
    </source>
</evidence>
<dbReference type="SUPFAM" id="SSF52047">
    <property type="entry name" value="RNI-like"/>
    <property type="match status" value="1"/>
</dbReference>
<organism evidence="2 3">
    <name type="scientific">Coniophora puteana (strain RWD-64-598)</name>
    <name type="common">Brown rot fungus</name>
    <dbReference type="NCBI Taxonomy" id="741705"/>
    <lineage>
        <taxon>Eukaryota</taxon>
        <taxon>Fungi</taxon>
        <taxon>Dikarya</taxon>
        <taxon>Basidiomycota</taxon>
        <taxon>Agaricomycotina</taxon>
        <taxon>Agaricomycetes</taxon>
        <taxon>Agaricomycetidae</taxon>
        <taxon>Boletales</taxon>
        <taxon>Coniophorineae</taxon>
        <taxon>Coniophoraceae</taxon>
        <taxon>Coniophora</taxon>
    </lineage>
</organism>
<dbReference type="EMBL" id="JH711596">
    <property type="protein sequence ID" value="EIW73985.1"/>
    <property type="molecule type" value="Genomic_DNA"/>
</dbReference>
<keyword evidence="3" id="KW-1185">Reference proteome</keyword>
<dbReference type="OrthoDB" id="2998253at2759"/>
<dbReference type="AlphaFoldDB" id="R7SDN2"/>
<dbReference type="RefSeq" id="XP_007775814.1">
    <property type="nucleotide sequence ID" value="XM_007777624.1"/>
</dbReference>
<reference evidence="3" key="1">
    <citation type="journal article" date="2012" name="Science">
        <title>The Paleozoic origin of enzymatic lignin decomposition reconstructed from 31 fungal genomes.</title>
        <authorList>
            <person name="Floudas D."/>
            <person name="Binder M."/>
            <person name="Riley R."/>
            <person name="Barry K."/>
            <person name="Blanchette R.A."/>
            <person name="Henrissat B."/>
            <person name="Martinez A.T."/>
            <person name="Otillar R."/>
            <person name="Spatafora J.W."/>
            <person name="Yadav J.S."/>
            <person name="Aerts A."/>
            <person name="Benoit I."/>
            <person name="Boyd A."/>
            <person name="Carlson A."/>
            <person name="Copeland A."/>
            <person name="Coutinho P.M."/>
            <person name="de Vries R.P."/>
            <person name="Ferreira P."/>
            <person name="Findley K."/>
            <person name="Foster B."/>
            <person name="Gaskell J."/>
            <person name="Glotzer D."/>
            <person name="Gorecki P."/>
            <person name="Heitman J."/>
            <person name="Hesse C."/>
            <person name="Hori C."/>
            <person name="Igarashi K."/>
            <person name="Jurgens J.A."/>
            <person name="Kallen N."/>
            <person name="Kersten P."/>
            <person name="Kohler A."/>
            <person name="Kuees U."/>
            <person name="Kumar T.K.A."/>
            <person name="Kuo A."/>
            <person name="LaButti K."/>
            <person name="Larrondo L.F."/>
            <person name="Lindquist E."/>
            <person name="Ling A."/>
            <person name="Lombard V."/>
            <person name="Lucas S."/>
            <person name="Lundell T."/>
            <person name="Martin R."/>
            <person name="McLaughlin D.J."/>
            <person name="Morgenstern I."/>
            <person name="Morin E."/>
            <person name="Murat C."/>
            <person name="Nagy L.G."/>
            <person name="Nolan M."/>
            <person name="Ohm R.A."/>
            <person name="Patyshakuliyeva A."/>
            <person name="Rokas A."/>
            <person name="Ruiz-Duenas F.J."/>
            <person name="Sabat G."/>
            <person name="Salamov A."/>
            <person name="Samejima M."/>
            <person name="Schmutz J."/>
            <person name="Slot J.C."/>
            <person name="St John F."/>
            <person name="Stenlid J."/>
            <person name="Sun H."/>
            <person name="Sun S."/>
            <person name="Syed K."/>
            <person name="Tsang A."/>
            <person name="Wiebenga A."/>
            <person name="Young D."/>
            <person name="Pisabarro A."/>
            <person name="Eastwood D.C."/>
            <person name="Martin F."/>
            <person name="Cullen D."/>
            <person name="Grigoriev I.V."/>
            <person name="Hibbett D.S."/>
        </authorList>
    </citation>
    <scope>NUCLEOTIDE SEQUENCE [LARGE SCALE GENOMIC DNA]</scope>
    <source>
        <strain evidence="3">RWD-64-598 SS2</strain>
    </source>
</reference>
<dbReference type="Proteomes" id="UP000053558">
    <property type="component" value="Unassembled WGS sequence"/>
</dbReference>
<accession>R7SDN2</accession>
<name>R7SDN2_CONPW</name>
<dbReference type="SUPFAM" id="SSF81383">
    <property type="entry name" value="F-box domain"/>
    <property type="match status" value="1"/>
</dbReference>
<dbReference type="Gene3D" id="3.80.10.10">
    <property type="entry name" value="Ribonuclease Inhibitor"/>
    <property type="match status" value="1"/>
</dbReference>
<evidence type="ECO:0000313" key="2">
    <source>
        <dbReference type="EMBL" id="EIW73985.1"/>
    </source>
</evidence>
<dbReference type="KEGG" id="cput:CONPUDRAFT_147957"/>
<gene>
    <name evidence="2" type="ORF">CONPUDRAFT_147957</name>
</gene>
<evidence type="ECO:0000259" key="1">
    <source>
        <dbReference type="Pfam" id="PF12937"/>
    </source>
</evidence>
<proteinExistence type="predicted"/>
<protein>
    <recommendedName>
        <fullName evidence="1">F-box domain-containing protein</fullName>
    </recommendedName>
</protein>